<dbReference type="EMBL" id="FNVU01000002">
    <property type="protein sequence ID" value="SEF94702.1"/>
    <property type="molecule type" value="Genomic_DNA"/>
</dbReference>
<dbReference type="RefSeq" id="WP_103884671.1">
    <property type="nucleotide sequence ID" value="NZ_FNVU01000002.1"/>
</dbReference>
<keyword evidence="2" id="KW-1133">Transmembrane helix</keyword>
<dbReference type="Gene3D" id="3.40.190.10">
    <property type="entry name" value="Periplasmic binding protein-like II"/>
    <property type="match status" value="2"/>
</dbReference>
<proteinExistence type="predicted"/>
<sequence length="831" mass="85299">MAVRNHPQEGRAQLVRLGGLLSALLAAVGLVLLPLPAGTTAAHAADSSGSAVTRSGTKGTWDDFSSLKVTVEQTKGLRDQGLKVSWSGGAPTTMANGTQFGYDFLQIMECWGNSPDGPTREQCEMGAPPGGIAPSQTARRMVGYPATTALYDPQETTYTGGGQTLPFQPVKGAASTDTNTFFTALTSNEQDFAPTAADGTGEAVIDLLSAVDADYLGCGAVAEDGAAPEPCWLVVVPRGTHEPDGTIPDLGNGGLSTSPLSATNWAQRIVFRLDFAPIGGYCTIGQKEQMTIGSEMAEEAITSWQPTLCTEDRITFGYERETDDLGRSAVTRPTDGSPGLAFMEAPISPPPQGKPVVYAPVSMSGLVISYNVEVAASTKMVPRIRLDARLVAKMLTGSYQWDVPGTDPPRGNLPKENAEGLSRDPEFLKLNPDLGNYAGSSAIEGIAMPQGSGDFIAELWRWLRSDPDAKSFLEGKPDPWGMTINPYFLSQLKPADSAISEFPKPDPTTYRPSAAYPNLIIDSTAANPYTASLHDDATRVLTAAQPGATGVDLTAQPPKLQIGQTLPGQAFSFGVTDAATAARYRLGVAELLNPAGQWVSPTTDSMTRAVNGWKDGPVPGVLDEDPGLRTPGAYPLTTVTYATAALGQDATARKDYAAMIRYATGPGQQSGIGPGLLPPGYAPLTAHLRDQAATAASQLVTGVLPASGGTAGGSSGGGGSTAFGDSGGGSSGITGGSATGGASAAGGASPSSSASKAALTGGSNGTSGSKPAADARGTTPGAFLGAVRWVLLIVLIAGIAGSLGGPLLIRAGGIRGAGRSLIPPRFRRRTA</sequence>
<evidence type="ECO:0000313" key="3">
    <source>
        <dbReference type="EMBL" id="SEF94702.1"/>
    </source>
</evidence>
<gene>
    <name evidence="3" type="ORF">SAMN05216223_102565</name>
</gene>
<name>A0A1H5W5C7_9ACTN</name>
<keyword evidence="4" id="KW-1185">Reference proteome</keyword>
<dbReference type="AlphaFoldDB" id="A0A1H5W5C7"/>
<feature type="region of interest" description="Disordered" evidence="1">
    <location>
        <begin position="734"/>
        <end position="776"/>
    </location>
</feature>
<reference evidence="3 4" key="1">
    <citation type="submission" date="2016-10" db="EMBL/GenBank/DDBJ databases">
        <authorList>
            <person name="de Groot N.N."/>
        </authorList>
    </citation>
    <scope>NUCLEOTIDE SEQUENCE [LARGE SCALE GENOMIC DNA]</scope>
    <source>
        <strain evidence="3 4">CGMCC 4.2023</strain>
    </source>
</reference>
<keyword evidence="2" id="KW-0472">Membrane</keyword>
<protein>
    <recommendedName>
        <fullName evidence="5">PBP domain-containing protein</fullName>
    </recommendedName>
</protein>
<accession>A0A1H5W5C7</accession>
<dbReference type="OrthoDB" id="5107506at2"/>
<evidence type="ECO:0000256" key="1">
    <source>
        <dbReference type="SAM" id="MobiDB-lite"/>
    </source>
</evidence>
<organism evidence="3 4">
    <name type="scientific">Actinacidiphila yanglinensis</name>
    <dbReference type="NCBI Taxonomy" id="310779"/>
    <lineage>
        <taxon>Bacteria</taxon>
        <taxon>Bacillati</taxon>
        <taxon>Actinomycetota</taxon>
        <taxon>Actinomycetes</taxon>
        <taxon>Kitasatosporales</taxon>
        <taxon>Streptomycetaceae</taxon>
        <taxon>Actinacidiphila</taxon>
    </lineage>
</organism>
<dbReference type="Proteomes" id="UP000236754">
    <property type="component" value="Unassembled WGS sequence"/>
</dbReference>
<evidence type="ECO:0000313" key="4">
    <source>
        <dbReference type="Proteomes" id="UP000236754"/>
    </source>
</evidence>
<feature type="compositionally biased region" description="Low complexity" evidence="1">
    <location>
        <begin position="740"/>
        <end position="758"/>
    </location>
</feature>
<evidence type="ECO:0000256" key="2">
    <source>
        <dbReference type="SAM" id="Phobius"/>
    </source>
</evidence>
<feature type="transmembrane region" description="Helical" evidence="2">
    <location>
        <begin position="789"/>
        <end position="809"/>
    </location>
</feature>
<keyword evidence="2" id="KW-0812">Transmembrane</keyword>
<evidence type="ECO:0008006" key="5">
    <source>
        <dbReference type="Google" id="ProtNLM"/>
    </source>
</evidence>
<dbReference type="SUPFAM" id="SSF53850">
    <property type="entry name" value="Periplasmic binding protein-like II"/>
    <property type="match status" value="1"/>
</dbReference>